<dbReference type="VEuPathDB" id="AmoebaDB:EHI5A_257400"/>
<keyword evidence="1" id="KW-0812">Transmembrane</keyword>
<reference evidence="2 3" key="1">
    <citation type="submission" date="2016-05" db="EMBL/GenBank/DDBJ databases">
        <title>First whole genome sequencing of Entamoeba histolytica HM1:IMSS-clone-6.</title>
        <authorList>
            <person name="Mukherjee Avik.K."/>
            <person name="Izumyama S."/>
            <person name="Nakada-Tsukui K."/>
            <person name="Nozaki T."/>
        </authorList>
    </citation>
    <scope>NUCLEOTIDE SEQUENCE [LARGE SCALE GENOMIC DNA]</scope>
    <source>
        <strain evidence="2 3">HM1:IMSS clone 6</strain>
    </source>
</reference>
<dbReference type="EMBL" id="BDEQ01000001">
    <property type="protein sequence ID" value="GAT98402.1"/>
    <property type="molecule type" value="Genomic_DNA"/>
</dbReference>
<organism evidence="2 3">
    <name type="scientific">Entamoeba histolytica</name>
    <dbReference type="NCBI Taxonomy" id="5759"/>
    <lineage>
        <taxon>Eukaryota</taxon>
        <taxon>Amoebozoa</taxon>
        <taxon>Evosea</taxon>
        <taxon>Archamoebae</taxon>
        <taxon>Mastigamoebida</taxon>
        <taxon>Entamoebidae</taxon>
        <taxon>Entamoeba</taxon>
    </lineage>
</organism>
<dbReference type="AlphaFoldDB" id="A0A5K1UAI0"/>
<dbReference type="VEuPathDB" id="AmoebaDB:EHI_080590"/>
<dbReference type="VEuPathDB" id="AmoebaDB:EHI8A_234460"/>
<proteinExistence type="predicted"/>
<dbReference type="VEuPathDB" id="AmoebaDB:KM1_296670"/>
<name>A0A5K1UAI0_ENTHI</name>
<protein>
    <submittedName>
        <fullName evidence="2">Uncharacterized protein</fullName>
    </submittedName>
</protein>
<evidence type="ECO:0000313" key="3">
    <source>
        <dbReference type="Proteomes" id="UP000078387"/>
    </source>
</evidence>
<dbReference type="VEuPathDB" id="AmoebaDB:EHI7A_197840"/>
<feature type="transmembrane region" description="Helical" evidence="1">
    <location>
        <begin position="57"/>
        <end position="77"/>
    </location>
</feature>
<keyword evidence="1" id="KW-1133">Transmembrane helix</keyword>
<comment type="caution">
    <text evidence="2">The sequence shown here is derived from an EMBL/GenBank/DDBJ whole genome shotgun (WGS) entry which is preliminary data.</text>
</comment>
<evidence type="ECO:0000256" key="1">
    <source>
        <dbReference type="SAM" id="Phobius"/>
    </source>
</evidence>
<evidence type="ECO:0000313" key="2">
    <source>
        <dbReference type="EMBL" id="GAT98402.1"/>
    </source>
</evidence>
<dbReference type="Proteomes" id="UP000078387">
    <property type="component" value="Unassembled WGS sequence"/>
</dbReference>
<keyword evidence="1" id="KW-0472">Membrane</keyword>
<gene>
    <name evidence="2" type="ORF">CL6EHI_080590</name>
</gene>
<accession>A0A5K1UAI0</accession>
<sequence length="107" mass="12098">MSESNPIESEEINKITSVADKVISAQSSSQLKEILETSSTEENIITESTNKRRRTRVIIYIEVFVFITSYIICYLLIQVSKRSGLIGKPLPIQIDDNSETMSIDELN</sequence>